<evidence type="ECO:0000259" key="2">
    <source>
        <dbReference type="PROSITE" id="PS50173"/>
    </source>
</evidence>
<dbReference type="InterPro" id="IPR043502">
    <property type="entry name" value="DNA/RNA_pol_sf"/>
</dbReference>
<dbReference type="Gene3D" id="1.10.150.810">
    <property type="match status" value="1"/>
</dbReference>
<feature type="compositionally biased region" description="Basic and acidic residues" evidence="1">
    <location>
        <begin position="182"/>
        <end position="196"/>
    </location>
</feature>
<evidence type="ECO:0000313" key="4">
    <source>
        <dbReference type="Proteomes" id="UP000325577"/>
    </source>
</evidence>
<dbReference type="PANTHER" id="PTHR36897:SF2">
    <property type="entry name" value="OS10G0350800 PROTEIN"/>
    <property type="match status" value="1"/>
</dbReference>
<dbReference type="Gene3D" id="3.30.70.270">
    <property type="match status" value="2"/>
</dbReference>
<feature type="compositionally biased region" description="Basic and acidic residues" evidence="1">
    <location>
        <begin position="213"/>
        <end position="231"/>
    </location>
</feature>
<feature type="domain" description="UmuC" evidence="2">
    <location>
        <begin position="359"/>
        <end position="457"/>
    </location>
</feature>
<dbReference type="EMBL" id="CM018033">
    <property type="protein sequence ID" value="KAA8545774.1"/>
    <property type="molecule type" value="Genomic_DNA"/>
</dbReference>
<dbReference type="PROSITE" id="PS50173">
    <property type="entry name" value="UMUC"/>
    <property type="match status" value="1"/>
</dbReference>
<organism evidence="3 4">
    <name type="scientific">Nyssa sinensis</name>
    <dbReference type="NCBI Taxonomy" id="561372"/>
    <lineage>
        <taxon>Eukaryota</taxon>
        <taxon>Viridiplantae</taxon>
        <taxon>Streptophyta</taxon>
        <taxon>Embryophyta</taxon>
        <taxon>Tracheophyta</taxon>
        <taxon>Spermatophyta</taxon>
        <taxon>Magnoliopsida</taxon>
        <taxon>eudicotyledons</taxon>
        <taxon>Gunneridae</taxon>
        <taxon>Pentapetalae</taxon>
        <taxon>asterids</taxon>
        <taxon>Cornales</taxon>
        <taxon>Nyssaceae</taxon>
        <taxon>Nyssa</taxon>
    </lineage>
</organism>
<feature type="compositionally biased region" description="Basic and acidic residues" evidence="1">
    <location>
        <begin position="166"/>
        <end position="175"/>
    </location>
</feature>
<dbReference type="InterPro" id="IPR043128">
    <property type="entry name" value="Rev_trsase/Diguanyl_cyclase"/>
</dbReference>
<gene>
    <name evidence="3" type="ORF">F0562_020775</name>
</gene>
<feature type="region of interest" description="Disordered" evidence="1">
    <location>
        <begin position="165"/>
        <end position="248"/>
    </location>
</feature>
<dbReference type="PANTHER" id="PTHR36897">
    <property type="entry name" value="OS10G0351100-LIKE PROTEIN"/>
    <property type="match status" value="1"/>
</dbReference>
<dbReference type="AlphaFoldDB" id="A0A5J5BSX7"/>
<evidence type="ECO:0000256" key="1">
    <source>
        <dbReference type="SAM" id="MobiDB-lite"/>
    </source>
</evidence>
<sequence length="513" mass="57395">MSDILEASKAQNLRLQLQTLGPFFRITAKSLETQRELGRAEGLIRVWLGGRILHLDSIKLRRETLGMERSIFGIGLFIGAVAIRYGYDCRCRTAELLAINDSDLYHSKLVRFYTRIGFKAVQEVSGSSIGDIAHMLVWGGIGTRMDAHVEELLIKWCSRLGRGTMSRREGRESGSKRHRSRFNREPSPKRSSRDGKLVTQRPSINVETGSTSKESEKKTSGHHEGTKHSSDPTEIPWSSSYFHQHDERGNAGQVGRSFSHRAATVVLVGLDIGCRSTLKSIYKANITTRMDGVDKEKVQRIVYEMSKGSKYFENEERKEAYIKQKIENMRAQCAELTAADISHYQKAQRFGVRAAMPGFIALFQKYDPNFLAASLDEAYLDITEVCKERGTTGGEIAEELRAGVYEGTGLTCSAGVAPNHLLAKVCSDINKPNGQFVLPNDWMAVVTFISSLPIRKLVRFYTRIGFKAVQEVSGSSIGDIAHMLVWGGLGTRMDAHVEELLIKWCSRFKSSRS</sequence>
<proteinExistence type="predicted"/>
<name>A0A5J5BSX7_9ASTE</name>
<protein>
    <recommendedName>
        <fullName evidence="2">UmuC domain-containing protein</fullName>
    </recommendedName>
</protein>
<evidence type="ECO:0000313" key="3">
    <source>
        <dbReference type="EMBL" id="KAA8545774.1"/>
    </source>
</evidence>
<dbReference type="OrthoDB" id="445361at2759"/>
<keyword evidence="4" id="KW-1185">Reference proteome</keyword>
<dbReference type="InterPro" id="IPR001126">
    <property type="entry name" value="UmuC"/>
</dbReference>
<accession>A0A5J5BSX7</accession>
<dbReference type="SUPFAM" id="SSF56672">
    <property type="entry name" value="DNA/RNA polymerases"/>
    <property type="match status" value="1"/>
</dbReference>
<reference evidence="3 4" key="1">
    <citation type="submission" date="2019-09" db="EMBL/GenBank/DDBJ databases">
        <title>A chromosome-level genome assembly of the Chinese tupelo Nyssa sinensis.</title>
        <authorList>
            <person name="Yang X."/>
            <person name="Kang M."/>
            <person name="Yang Y."/>
            <person name="Xiong H."/>
            <person name="Wang M."/>
            <person name="Zhang Z."/>
            <person name="Wang Z."/>
            <person name="Wu H."/>
            <person name="Ma T."/>
            <person name="Liu J."/>
            <person name="Xi Z."/>
        </authorList>
    </citation>
    <scope>NUCLEOTIDE SEQUENCE [LARGE SCALE GENOMIC DNA]</scope>
    <source>
        <strain evidence="3">J267</strain>
        <tissue evidence="3">Leaf</tissue>
    </source>
</reference>
<dbReference type="GO" id="GO:0006281">
    <property type="term" value="P:DNA repair"/>
    <property type="evidence" value="ECO:0007669"/>
    <property type="project" value="InterPro"/>
</dbReference>
<dbReference type="Pfam" id="PF00817">
    <property type="entry name" value="IMS"/>
    <property type="match status" value="1"/>
</dbReference>
<dbReference type="Proteomes" id="UP000325577">
    <property type="component" value="Linkage Group LG10"/>
</dbReference>